<dbReference type="Proteomes" id="UP000828251">
    <property type="component" value="Unassembled WGS sequence"/>
</dbReference>
<reference evidence="2 3" key="1">
    <citation type="journal article" date="2021" name="Plant Biotechnol. J.">
        <title>Multi-omics assisted identification of the key and species-specific regulatory components of drought-tolerant mechanisms in Gossypium stocksii.</title>
        <authorList>
            <person name="Yu D."/>
            <person name="Ke L."/>
            <person name="Zhang D."/>
            <person name="Wu Y."/>
            <person name="Sun Y."/>
            <person name="Mei J."/>
            <person name="Sun J."/>
            <person name="Sun Y."/>
        </authorList>
    </citation>
    <scope>NUCLEOTIDE SEQUENCE [LARGE SCALE GENOMIC DNA]</scope>
    <source>
        <strain evidence="3">cv. E1</strain>
        <tissue evidence="2">Leaf</tissue>
    </source>
</reference>
<accession>A0A9D3WJP6</accession>
<evidence type="ECO:0000313" key="3">
    <source>
        <dbReference type="Proteomes" id="UP000828251"/>
    </source>
</evidence>
<gene>
    <name evidence="2" type="ORF">J1N35_001051</name>
</gene>
<dbReference type="OrthoDB" id="1300022at2759"/>
<name>A0A9D3WJP6_9ROSI</name>
<comment type="caution">
    <text evidence="2">The sequence shown here is derived from an EMBL/GenBank/DDBJ whole genome shotgun (WGS) entry which is preliminary data.</text>
</comment>
<protein>
    <submittedName>
        <fullName evidence="2">Uncharacterized protein</fullName>
    </submittedName>
</protein>
<proteinExistence type="predicted"/>
<dbReference type="AlphaFoldDB" id="A0A9D3WJP6"/>
<evidence type="ECO:0000256" key="1">
    <source>
        <dbReference type="SAM" id="MobiDB-lite"/>
    </source>
</evidence>
<dbReference type="Pfam" id="PF14223">
    <property type="entry name" value="Retrotran_gag_2"/>
    <property type="match status" value="1"/>
</dbReference>
<dbReference type="PANTHER" id="PTHR47592">
    <property type="entry name" value="PBF68 PROTEIN"/>
    <property type="match status" value="1"/>
</dbReference>
<feature type="compositionally biased region" description="Polar residues" evidence="1">
    <location>
        <begin position="128"/>
        <end position="140"/>
    </location>
</feature>
<keyword evidence="3" id="KW-1185">Reference proteome</keyword>
<organism evidence="2 3">
    <name type="scientific">Gossypium stocksii</name>
    <dbReference type="NCBI Taxonomy" id="47602"/>
    <lineage>
        <taxon>Eukaryota</taxon>
        <taxon>Viridiplantae</taxon>
        <taxon>Streptophyta</taxon>
        <taxon>Embryophyta</taxon>
        <taxon>Tracheophyta</taxon>
        <taxon>Spermatophyta</taxon>
        <taxon>Magnoliopsida</taxon>
        <taxon>eudicotyledons</taxon>
        <taxon>Gunneridae</taxon>
        <taxon>Pentapetalae</taxon>
        <taxon>rosids</taxon>
        <taxon>malvids</taxon>
        <taxon>Malvales</taxon>
        <taxon>Malvaceae</taxon>
        <taxon>Malvoideae</taxon>
        <taxon>Gossypium</taxon>
    </lineage>
</organism>
<dbReference type="EMBL" id="JAIQCV010000001">
    <property type="protein sequence ID" value="KAH1129673.1"/>
    <property type="molecule type" value="Genomic_DNA"/>
</dbReference>
<sequence length="178" mass="20462">MLNLAKFLKDDPPTIKEAYNVKKATKELWTSLDHKYKTEDARAKKVLVAKFLNFLVNQVQELQLIIHGILVEGMVISESFQVVAIIKKLSPAWNDFKNYLKQKMKEMLVEDLIVRLRIEEENRGTSKNLNKATNVNSDKTNVVEAKNDFKKGKQPQNGSKFQEAKISREMLQLQQDGA</sequence>
<evidence type="ECO:0000313" key="2">
    <source>
        <dbReference type="EMBL" id="KAH1129673.1"/>
    </source>
</evidence>
<dbReference type="PANTHER" id="PTHR47592:SF27">
    <property type="entry name" value="OS08G0421700 PROTEIN"/>
    <property type="match status" value="1"/>
</dbReference>
<feature type="region of interest" description="Disordered" evidence="1">
    <location>
        <begin position="128"/>
        <end position="166"/>
    </location>
</feature>